<dbReference type="EMBL" id="JACGCM010002329">
    <property type="protein sequence ID" value="KAF6141227.1"/>
    <property type="molecule type" value="Genomic_DNA"/>
</dbReference>
<dbReference type="AlphaFoldDB" id="A0A7J7LF19"/>
<evidence type="ECO:0000256" key="2">
    <source>
        <dbReference type="SAM" id="MobiDB-lite"/>
    </source>
</evidence>
<evidence type="ECO:0008006" key="5">
    <source>
        <dbReference type="Google" id="ProtNLM"/>
    </source>
</evidence>
<accession>A0A7J7LF19</accession>
<proteinExistence type="predicted"/>
<organism evidence="3 4">
    <name type="scientific">Kingdonia uniflora</name>
    <dbReference type="NCBI Taxonomy" id="39325"/>
    <lineage>
        <taxon>Eukaryota</taxon>
        <taxon>Viridiplantae</taxon>
        <taxon>Streptophyta</taxon>
        <taxon>Embryophyta</taxon>
        <taxon>Tracheophyta</taxon>
        <taxon>Spermatophyta</taxon>
        <taxon>Magnoliopsida</taxon>
        <taxon>Ranunculales</taxon>
        <taxon>Circaeasteraceae</taxon>
        <taxon>Kingdonia</taxon>
    </lineage>
</organism>
<keyword evidence="4" id="KW-1185">Reference proteome</keyword>
<evidence type="ECO:0000313" key="4">
    <source>
        <dbReference type="Proteomes" id="UP000541444"/>
    </source>
</evidence>
<sequence>MAPKPKAKIPLTVSLRKRLNSERDDLLHHNYNKPPRVPAKKNKTNSRMVEQVREDCISAYDPQDSGRLRMFHHSPTWHIAREAEKKGTDVSAKYLNFFENKNSKIAWSWGTAALAHLYYSLGASLRVNVKALACYTILFESWIFEHFPKLPGILKPSHSRAPEYCMSEGYFEWFNSVSFTLLCLDVVDLNENDDGGILGDGGGVSHNGHVKGRNEDLRRLEEKISNLKFEVNSLKSAKEVEDRERSELLEAMELKIVECDSLKEVNNRLETDIQAKQVVDSICENDYCETIKKLNNMVLEYETLTTINKKLMDEVLSLVVHSEGNVREVKDYKQKYKLNAKYEEVQRKLSKRDGNPIEVLEYKIVLVYLDEKETFLLEECVQSDVGCIMIWEKEVPIEVIPSPLIEQPNVVMMEDDEGPPIWPTSKVEEKDKIDEKGGNNIRKRKDNSLQSGEENTKRVKKPRASELPEEELDNLPHMYFSDDEPNIEYEGRVMRVELDWGEMLQLMLKLRLELDWWGATSNNVEEVDEVDAWNRWAKTNPDSLDVEEGYYSNHSSVDGDDGPTQADIDRCDDEFRDLAKECDNIFAAEETKVHYTILPVHNPGLEMVIGME</sequence>
<gene>
    <name evidence="3" type="ORF">GIB67_024311</name>
</gene>
<protein>
    <recommendedName>
        <fullName evidence="5">Aminotransferase-like plant mobile domain-containing protein</fullName>
    </recommendedName>
</protein>
<feature type="coiled-coil region" evidence="1">
    <location>
        <begin position="210"/>
        <end position="237"/>
    </location>
</feature>
<evidence type="ECO:0000256" key="1">
    <source>
        <dbReference type="SAM" id="Coils"/>
    </source>
</evidence>
<feature type="compositionally biased region" description="Basic and acidic residues" evidence="2">
    <location>
        <begin position="426"/>
        <end position="437"/>
    </location>
</feature>
<feature type="region of interest" description="Disordered" evidence="2">
    <location>
        <begin position="26"/>
        <end position="46"/>
    </location>
</feature>
<evidence type="ECO:0000313" key="3">
    <source>
        <dbReference type="EMBL" id="KAF6141227.1"/>
    </source>
</evidence>
<keyword evidence="1" id="KW-0175">Coiled coil</keyword>
<reference evidence="3 4" key="1">
    <citation type="journal article" date="2020" name="IScience">
        <title>Genome Sequencing of the Endangered Kingdonia uniflora (Circaeasteraceae, Ranunculales) Reveals Potential Mechanisms of Evolutionary Specialization.</title>
        <authorList>
            <person name="Sun Y."/>
            <person name="Deng T."/>
            <person name="Zhang A."/>
            <person name="Moore M.J."/>
            <person name="Landis J.B."/>
            <person name="Lin N."/>
            <person name="Zhang H."/>
            <person name="Zhang X."/>
            <person name="Huang J."/>
            <person name="Zhang X."/>
            <person name="Sun H."/>
            <person name="Wang H."/>
        </authorList>
    </citation>
    <scope>NUCLEOTIDE SEQUENCE [LARGE SCALE GENOMIC DNA]</scope>
    <source>
        <strain evidence="3">TB1705</strain>
        <tissue evidence="3">Leaf</tissue>
    </source>
</reference>
<dbReference type="Proteomes" id="UP000541444">
    <property type="component" value="Unassembled WGS sequence"/>
</dbReference>
<comment type="caution">
    <text evidence="3">The sequence shown here is derived from an EMBL/GenBank/DDBJ whole genome shotgun (WGS) entry which is preliminary data.</text>
</comment>
<feature type="region of interest" description="Disordered" evidence="2">
    <location>
        <begin position="415"/>
        <end position="479"/>
    </location>
</feature>
<name>A0A7J7LF19_9MAGN</name>